<evidence type="ECO:0000256" key="1">
    <source>
        <dbReference type="SAM" id="Phobius"/>
    </source>
</evidence>
<name>A0A1I6VLZ2_9SPHI</name>
<proteinExistence type="predicted"/>
<sequence length="205" mass="23211">MWAFAIKQKMTAAILLFTVISLVMLTNMREQRIATQISTTVTSIYEDRLVVAQYILQLSKKIEGVITVLEREDNEITTRVHDYLVQIATLNDLYEKTFLTEIEKNNFEAFKQLCQDISKNNKTGNHDATLLAAREAGDTLQILSLIQVEEGKNQLDEVLNMTSFSNILSYLELAILIVIAVIIQVLVFASKTMMGAKKPTHENLN</sequence>
<reference evidence="2 3" key="1">
    <citation type="submission" date="2016-10" db="EMBL/GenBank/DDBJ databases">
        <authorList>
            <person name="de Groot N.N."/>
        </authorList>
    </citation>
    <scope>NUCLEOTIDE SEQUENCE [LARGE SCALE GENOMIC DNA]</scope>
    <source>
        <strain evidence="2 3">DSM 22789</strain>
    </source>
</reference>
<keyword evidence="3" id="KW-1185">Reference proteome</keyword>
<feature type="transmembrane region" description="Helical" evidence="1">
    <location>
        <begin position="167"/>
        <end position="189"/>
    </location>
</feature>
<keyword evidence="1" id="KW-0812">Transmembrane</keyword>
<evidence type="ECO:0000313" key="3">
    <source>
        <dbReference type="Proteomes" id="UP000198785"/>
    </source>
</evidence>
<keyword evidence="1" id="KW-0472">Membrane</keyword>
<keyword evidence="1" id="KW-1133">Transmembrane helix</keyword>
<dbReference type="STRING" id="683125.SAMN05660206_11534"/>
<dbReference type="EMBL" id="FOZZ01000015">
    <property type="protein sequence ID" value="SFT14657.1"/>
    <property type="molecule type" value="Genomic_DNA"/>
</dbReference>
<gene>
    <name evidence="2" type="ORF">SAMN05660206_11534</name>
</gene>
<dbReference type="Proteomes" id="UP000198785">
    <property type="component" value="Unassembled WGS sequence"/>
</dbReference>
<accession>A0A1I6VLZ2</accession>
<dbReference type="AlphaFoldDB" id="A0A1I6VLZ2"/>
<protein>
    <recommendedName>
        <fullName evidence="4">Four helix bundle sensory module for signal transduction</fullName>
    </recommendedName>
</protein>
<evidence type="ECO:0000313" key="2">
    <source>
        <dbReference type="EMBL" id="SFT14657.1"/>
    </source>
</evidence>
<evidence type="ECO:0008006" key="4">
    <source>
        <dbReference type="Google" id="ProtNLM"/>
    </source>
</evidence>
<organism evidence="2 3">
    <name type="scientific">Sphingobacterium wenxiniae</name>
    <dbReference type="NCBI Taxonomy" id="683125"/>
    <lineage>
        <taxon>Bacteria</taxon>
        <taxon>Pseudomonadati</taxon>
        <taxon>Bacteroidota</taxon>
        <taxon>Sphingobacteriia</taxon>
        <taxon>Sphingobacteriales</taxon>
        <taxon>Sphingobacteriaceae</taxon>
        <taxon>Sphingobacterium</taxon>
    </lineage>
</organism>